<dbReference type="NCBIfam" id="TIGR02117">
    <property type="entry name" value="chp_urease_rgn"/>
    <property type="match status" value="1"/>
</dbReference>
<evidence type="ECO:0000313" key="2">
    <source>
        <dbReference type="Proteomes" id="UP000323300"/>
    </source>
</evidence>
<dbReference type="RefSeq" id="WP_244621844.1">
    <property type="nucleotide sequence ID" value="NZ_BSPE01000033.1"/>
</dbReference>
<dbReference type="InterPro" id="IPR011727">
    <property type="entry name" value="CHP02117"/>
</dbReference>
<evidence type="ECO:0008006" key="3">
    <source>
        <dbReference type="Google" id="ProtNLM"/>
    </source>
</evidence>
<dbReference type="Proteomes" id="UP000323300">
    <property type="component" value="Unassembled WGS sequence"/>
</dbReference>
<dbReference type="EMBL" id="FOSL01000017">
    <property type="protein sequence ID" value="SFK90958.1"/>
    <property type="molecule type" value="Genomic_DNA"/>
</dbReference>
<dbReference type="Pfam" id="PF09601">
    <property type="entry name" value="DUF2459"/>
    <property type="match status" value="1"/>
</dbReference>
<gene>
    <name evidence="1" type="ORF">SAMN04488498_11711</name>
</gene>
<reference evidence="1 2" key="1">
    <citation type="submission" date="2016-10" db="EMBL/GenBank/DDBJ databases">
        <authorList>
            <person name="Varghese N."/>
            <person name="Submissions S."/>
        </authorList>
    </citation>
    <scope>NUCLEOTIDE SEQUENCE [LARGE SCALE GENOMIC DNA]</scope>
    <source>
        <strain evidence="1 2">DSM 21822</strain>
    </source>
</reference>
<sequence length="221" mass="23911">MRRFLRGLFALVLIVVLAFVLGTMVPRPLFHATAQAVEPRKILVLTNPIHTDIAIPVDAAMLERFAFLAEAGLPADHPEARWLVFGWGSRAFYIETPTWSDLKPGPVLSALTLDNSVMHVAISGAIDEKDPAVRSFGIGEAEFGRLVGFIEATFARESGGPIFIPGKGYGPNDGFFEANGSFTALLGCNTWTARGLREAGLRTGWWNPLPATLALSLGLHN</sequence>
<accession>A0A1I4DBF5</accession>
<proteinExistence type="predicted"/>
<organism evidence="1 2">
    <name type="scientific">Neomesorhizobium albiziae</name>
    <dbReference type="NCBI Taxonomy" id="335020"/>
    <lineage>
        <taxon>Bacteria</taxon>
        <taxon>Pseudomonadati</taxon>
        <taxon>Pseudomonadota</taxon>
        <taxon>Alphaproteobacteria</taxon>
        <taxon>Hyphomicrobiales</taxon>
        <taxon>Phyllobacteriaceae</taxon>
        <taxon>Neomesorhizobium</taxon>
    </lineage>
</organism>
<name>A0A1I4DBF5_9HYPH</name>
<evidence type="ECO:0000313" key="1">
    <source>
        <dbReference type="EMBL" id="SFK90958.1"/>
    </source>
</evidence>
<protein>
    <recommendedName>
        <fullName evidence="3">Urease-associated protein</fullName>
    </recommendedName>
</protein>
<dbReference type="AlphaFoldDB" id="A0A1I4DBF5"/>
<keyword evidence="2" id="KW-1185">Reference proteome</keyword>